<evidence type="ECO:0000313" key="3">
    <source>
        <dbReference type="EMBL" id="SDD01465.1"/>
    </source>
</evidence>
<sequence>MRPATLLRRAIARASALSLSAVAIAALHVVPATAATAALECPATLRLTSPRAEAANLPAGTEIVLDQRPLRLTGHNVFDGPPAQGAVLMPQSDKPAKGGSTAVWSFEGDYPHGKFLSCDYAGGAVRLVQRVDDAVKRCTSQSSTSKNPATLQTRFQCE</sequence>
<accession>A0A1G6RBK5</accession>
<proteinExistence type="predicted"/>
<feature type="signal peptide" evidence="2">
    <location>
        <begin position="1"/>
        <end position="34"/>
    </location>
</feature>
<organism evidence="3 4">
    <name type="scientific">Paracidovorax valerianellae</name>
    <dbReference type="NCBI Taxonomy" id="187868"/>
    <lineage>
        <taxon>Bacteria</taxon>
        <taxon>Pseudomonadati</taxon>
        <taxon>Pseudomonadota</taxon>
        <taxon>Betaproteobacteria</taxon>
        <taxon>Burkholderiales</taxon>
        <taxon>Comamonadaceae</taxon>
        <taxon>Paracidovorax</taxon>
    </lineage>
</organism>
<dbReference type="NCBIfam" id="NF042415">
    <property type="entry name" value="STY0301_fam"/>
    <property type="match status" value="1"/>
</dbReference>
<evidence type="ECO:0000256" key="1">
    <source>
        <dbReference type="SAM" id="MobiDB-lite"/>
    </source>
</evidence>
<dbReference type="Proteomes" id="UP000198781">
    <property type="component" value="Unassembled WGS sequence"/>
</dbReference>
<evidence type="ECO:0000313" key="4">
    <source>
        <dbReference type="Proteomes" id="UP000198781"/>
    </source>
</evidence>
<dbReference type="RefSeq" id="WP_175537700.1">
    <property type="nucleotide sequence ID" value="NZ_FMZC01000004.1"/>
</dbReference>
<feature type="chain" id="PRO_5011626090" description="Secreted protein" evidence="2">
    <location>
        <begin position="35"/>
        <end position="158"/>
    </location>
</feature>
<dbReference type="InterPro" id="IPR049973">
    <property type="entry name" value="STY0301-like"/>
</dbReference>
<dbReference type="STRING" id="187868.SAMN05192589_10489"/>
<gene>
    <name evidence="3" type="ORF">SAMN05192589_10489</name>
</gene>
<dbReference type="EMBL" id="FMZC01000004">
    <property type="protein sequence ID" value="SDD01465.1"/>
    <property type="molecule type" value="Genomic_DNA"/>
</dbReference>
<evidence type="ECO:0000256" key="2">
    <source>
        <dbReference type="SAM" id="SignalP"/>
    </source>
</evidence>
<name>A0A1G6RBK5_9BURK</name>
<feature type="region of interest" description="Disordered" evidence="1">
    <location>
        <begin position="139"/>
        <end position="158"/>
    </location>
</feature>
<evidence type="ECO:0008006" key="5">
    <source>
        <dbReference type="Google" id="ProtNLM"/>
    </source>
</evidence>
<reference evidence="3 4" key="1">
    <citation type="submission" date="2016-10" db="EMBL/GenBank/DDBJ databases">
        <authorList>
            <person name="de Groot N.N."/>
        </authorList>
    </citation>
    <scope>NUCLEOTIDE SEQUENCE [LARGE SCALE GENOMIC DNA]</scope>
    <source>
        <strain evidence="3 4">DSM 16619</strain>
    </source>
</reference>
<dbReference type="AlphaFoldDB" id="A0A1G6RBK5"/>
<protein>
    <recommendedName>
        <fullName evidence="5">Secreted protein</fullName>
    </recommendedName>
</protein>
<keyword evidence="4" id="KW-1185">Reference proteome</keyword>
<keyword evidence="2" id="KW-0732">Signal</keyword>